<dbReference type="PANTHER" id="PTHR11786:SF0">
    <property type="entry name" value="ARYLAMINE N-ACETYLTRANSFERASE 4-RELATED"/>
    <property type="match status" value="1"/>
</dbReference>
<dbReference type="Gene3D" id="3.30.2140.10">
    <property type="entry name" value="Arylamine N-acetyltransferase"/>
    <property type="match status" value="1"/>
</dbReference>
<evidence type="ECO:0000313" key="4">
    <source>
        <dbReference type="Proteomes" id="UP001287059"/>
    </source>
</evidence>
<comment type="similarity">
    <text evidence="1 2">Belongs to the arylamine N-acetyltransferase family.</text>
</comment>
<dbReference type="EMBL" id="JAVIIW010000020">
    <property type="protein sequence ID" value="MDX8480334.1"/>
    <property type="molecule type" value="Genomic_DNA"/>
</dbReference>
<dbReference type="InterPro" id="IPR001447">
    <property type="entry name" value="Arylamine_N-AcTrfase"/>
</dbReference>
<dbReference type="Pfam" id="PF00797">
    <property type="entry name" value="Acetyltransf_2"/>
    <property type="match status" value="1"/>
</dbReference>
<dbReference type="PANTHER" id="PTHR11786">
    <property type="entry name" value="N-HYDROXYARYLAMINE O-ACETYLTRANSFERASE"/>
    <property type="match status" value="1"/>
</dbReference>
<protein>
    <submittedName>
        <fullName evidence="3">Arylamine N-acetyltransferase</fullName>
    </submittedName>
</protein>
<organism evidence="3 4">
    <name type="scientific">Mesorhizobium album</name>
    <dbReference type="NCBI Taxonomy" id="3072314"/>
    <lineage>
        <taxon>Bacteria</taxon>
        <taxon>Pseudomonadati</taxon>
        <taxon>Pseudomonadota</taxon>
        <taxon>Alphaproteobacteria</taxon>
        <taxon>Hyphomicrobiales</taxon>
        <taxon>Phyllobacteriaceae</taxon>
        <taxon>Mesorhizobium</taxon>
    </lineage>
</organism>
<dbReference type="SUPFAM" id="SSF54001">
    <property type="entry name" value="Cysteine proteinases"/>
    <property type="match status" value="1"/>
</dbReference>
<proteinExistence type="inferred from homology"/>
<gene>
    <name evidence="3" type="ORF">RFN28_17955</name>
</gene>
<evidence type="ECO:0000313" key="3">
    <source>
        <dbReference type="EMBL" id="MDX8480334.1"/>
    </source>
</evidence>
<dbReference type="InterPro" id="IPR038765">
    <property type="entry name" value="Papain-like_cys_pep_sf"/>
</dbReference>
<dbReference type="RefSeq" id="WP_320288639.1">
    <property type="nucleotide sequence ID" value="NZ_JAVIIW010000020.1"/>
</dbReference>
<evidence type="ECO:0000256" key="2">
    <source>
        <dbReference type="RuleBase" id="RU003452"/>
    </source>
</evidence>
<dbReference type="PRINTS" id="PR01543">
    <property type="entry name" value="ANATRNSFRASE"/>
</dbReference>
<dbReference type="Proteomes" id="UP001287059">
    <property type="component" value="Unassembled WGS sequence"/>
</dbReference>
<evidence type="ECO:0000256" key="1">
    <source>
        <dbReference type="ARBA" id="ARBA00006547"/>
    </source>
</evidence>
<reference evidence="3 4" key="1">
    <citation type="submission" date="2023-08" db="EMBL/GenBank/DDBJ databases">
        <title>Implementing the SeqCode for naming new Mesorhizobium species isolated from Vachellia karroo root nodules.</title>
        <authorList>
            <person name="Van Lill M."/>
        </authorList>
    </citation>
    <scope>NUCLEOTIDE SEQUENCE [LARGE SCALE GENOMIC DNA]</scope>
    <source>
        <strain evidence="3 4">VK24D</strain>
    </source>
</reference>
<dbReference type="Gene3D" id="2.40.128.150">
    <property type="entry name" value="Cysteine proteinases"/>
    <property type="match status" value="1"/>
</dbReference>
<name>A0ABU4Y066_9HYPH</name>
<accession>A0ABU4Y066</accession>
<comment type="caution">
    <text evidence="3">The sequence shown here is derived from an EMBL/GenBank/DDBJ whole genome shotgun (WGS) entry which is preliminary data.</text>
</comment>
<keyword evidence="4" id="KW-1185">Reference proteome</keyword>
<sequence>MSDFNLDAYFARIGYSGPTDSSLATLRSLHLAHPQAIPFENIDPLMGVSVGLDPASLQNKVFKHGRGGYCFEHNLIFMHALEALGFAVSGLAARVLWGQSDDAVTARSHMLLRVDFDGKTYIADVGFGGLTLTAPLLLEPGLEQQTPHETFRIVESADHFRLQANIGGANIGGDWRTLYRFDMQRAYEVDYQVSSHFLSTHPSSHFLSTLVAARALPDRRYGLRNNRLSIHHLGGRSEQREIATAAELADVLENQLAIIIPDRAAFEARLRQKTIVET</sequence>